<comment type="similarity">
    <text evidence="3">Belongs to the NPH3 family.</text>
</comment>
<keyword evidence="2" id="KW-0833">Ubl conjugation pathway</keyword>
<keyword evidence="7" id="KW-1185">Reference proteome</keyword>
<evidence type="ECO:0000259" key="5">
    <source>
        <dbReference type="PROSITE" id="PS51649"/>
    </source>
</evidence>
<dbReference type="Pfam" id="PF03000">
    <property type="entry name" value="NPH3"/>
    <property type="match status" value="1"/>
</dbReference>
<sequence>MKFMKIGNRPDTFYTEEARRSVSSDVPSNLIIQINNTTYLLHQFRLLPKCGLLQRLCSDAGNPSKVPLELHGIPGDEEAFELCAKFCYGITINLSAHNFVLAFCAAKFLGMTESVEKGNFVLKLEIFFKSCILEGWKDSIITLQSTEKLLEWAENTGLIRHCMDSIVEKILTHPSKVTWSYTYTRPGYKGKHHSVPKDWWTEDISNLDIGIFRAIIAAIRSTKTLPRKLIGEALHVYAYRWLPEISNSSSPETSVSQTESVAEKHRQVLEIIVSMIPAERGSVSIGFLLRLLSKGKTLGVSPSTKAELIRRSGQQLMEATVKNLIFPSQSSSDRHYYDTDLVLAVLESFLADWRRQTSPEDGESLKEIRKVAKLIDSYLQVISRQDVNMPALKMVTLAESLPEIARPKHDELYRAMNIYLKEHPDLTKAEKKRLCRILDSRKLSPEVCAHAIRNERLPLRTVLQVLFHEQESGARPTPQKPPRSEMTQGGEYPQSVAQGDNHGKSKLGLEEQFSGIESLGKATSPSIVERVHRTTMKSDGKKKLDSERKVEEGKVREIREEGMSGSLEPKKAKGGKSKSASHSRGGDR</sequence>
<dbReference type="PANTHER" id="PTHR32370">
    <property type="entry name" value="OS12G0117600 PROTEIN"/>
    <property type="match status" value="1"/>
</dbReference>
<evidence type="ECO:0000313" key="6">
    <source>
        <dbReference type="EMBL" id="KAJ4977212.1"/>
    </source>
</evidence>
<dbReference type="AlphaFoldDB" id="A0A9Q0KUQ9"/>
<feature type="compositionally biased region" description="Basic residues" evidence="4">
    <location>
        <begin position="572"/>
        <end position="581"/>
    </location>
</feature>
<comment type="caution">
    <text evidence="6">The sequence shown here is derived from an EMBL/GenBank/DDBJ whole genome shotgun (WGS) entry which is preliminary data.</text>
</comment>
<evidence type="ECO:0000256" key="1">
    <source>
        <dbReference type="ARBA" id="ARBA00004906"/>
    </source>
</evidence>
<dbReference type="EMBL" id="JAMYWD010000003">
    <property type="protein sequence ID" value="KAJ4977212.1"/>
    <property type="molecule type" value="Genomic_DNA"/>
</dbReference>
<dbReference type="SUPFAM" id="SSF54695">
    <property type="entry name" value="POZ domain"/>
    <property type="match status" value="1"/>
</dbReference>
<dbReference type="OrthoDB" id="1699162at2759"/>
<dbReference type="InterPro" id="IPR043454">
    <property type="entry name" value="NPH3/RPT2-like"/>
</dbReference>
<gene>
    <name evidence="6" type="ORF">NE237_002318</name>
</gene>
<accession>A0A9Q0KUQ9</accession>
<evidence type="ECO:0000256" key="4">
    <source>
        <dbReference type="SAM" id="MobiDB-lite"/>
    </source>
</evidence>
<dbReference type="InterPro" id="IPR011333">
    <property type="entry name" value="SKP1/BTB/POZ_sf"/>
</dbReference>
<comment type="pathway">
    <text evidence="1">Protein modification; protein ubiquitination.</text>
</comment>
<feature type="region of interest" description="Disordered" evidence="4">
    <location>
        <begin position="468"/>
        <end position="588"/>
    </location>
</feature>
<feature type="domain" description="NPH3" evidence="5">
    <location>
        <begin position="198"/>
        <end position="472"/>
    </location>
</feature>
<dbReference type="InterPro" id="IPR027356">
    <property type="entry name" value="NPH3_dom"/>
</dbReference>
<dbReference type="Gene3D" id="3.30.710.10">
    <property type="entry name" value="Potassium Channel Kv1.1, Chain A"/>
    <property type="match status" value="1"/>
</dbReference>
<dbReference type="Proteomes" id="UP001141806">
    <property type="component" value="Unassembled WGS sequence"/>
</dbReference>
<evidence type="ECO:0000256" key="2">
    <source>
        <dbReference type="ARBA" id="ARBA00022786"/>
    </source>
</evidence>
<proteinExistence type="inferred from homology"/>
<protein>
    <recommendedName>
        <fullName evidence="5">NPH3 domain-containing protein</fullName>
    </recommendedName>
</protein>
<evidence type="ECO:0000313" key="7">
    <source>
        <dbReference type="Proteomes" id="UP001141806"/>
    </source>
</evidence>
<reference evidence="6" key="1">
    <citation type="journal article" date="2023" name="Plant J.">
        <title>The genome of the king protea, Protea cynaroides.</title>
        <authorList>
            <person name="Chang J."/>
            <person name="Duong T.A."/>
            <person name="Schoeman C."/>
            <person name="Ma X."/>
            <person name="Roodt D."/>
            <person name="Barker N."/>
            <person name="Li Z."/>
            <person name="Van de Peer Y."/>
            <person name="Mizrachi E."/>
        </authorList>
    </citation>
    <scope>NUCLEOTIDE SEQUENCE</scope>
    <source>
        <tissue evidence="6">Young leaves</tissue>
    </source>
</reference>
<organism evidence="6 7">
    <name type="scientific">Protea cynaroides</name>
    <dbReference type="NCBI Taxonomy" id="273540"/>
    <lineage>
        <taxon>Eukaryota</taxon>
        <taxon>Viridiplantae</taxon>
        <taxon>Streptophyta</taxon>
        <taxon>Embryophyta</taxon>
        <taxon>Tracheophyta</taxon>
        <taxon>Spermatophyta</taxon>
        <taxon>Magnoliopsida</taxon>
        <taxon>Proteales</taxon>
        <taxon>Proteaceae</taxon>
        <taxon>Protea</taxon>
    </lineage>
</organism>
<dbReference type="PROSITE" id="PS51649">
    <property type="entry name" value="NPH3"/>
    <property type="match status" value="1"/>
</dbReference>
<feature type="compositionally biased region" description="Basic and acidic residues" evidence="4">
    <location>
        <begin position="529"/>
        <end position="562"/>
    </location>
</feature>
<name>A0A9Q0KUQ9_9MAGN</name>
<evidence type="ECO:0000256" key="3">
    <source>
        <dbReference type="PROSITE-ProRule" id="PRU00982"/>
    </source>
</evidence>